<dbReference type="Gene3D" id="1.10.418.10">
    <property type="entry name" value="Calponin-like domain"/>
    <property type="match status" value="1"/>
</dbReference>
<dbReference type="Pfam" id="PF00307">
    <property type="entry name" value="CH"/>
    <property type="match status" value="1"/>
</dbReference>
<dbReference type="SMART" id="SM00033">
    <property type="entry name" value="CH"/>
    <property type="match status" value="1"/>
</dbReference>
<feature type="non-terminal residue" evidence="2">
    <location>
        <position position="1"/>
    </location>
</feature>
<dbReference type="InterPro" id="IPR003096">
    <property type="entry name" value="SM22_calponin"/>
</dbReference>
<evidence type="ECO:0000313" key="2">
    <source>
        <dbReference type="EMBL" id="RWS30021.1"/>
    </source>
</evidence>
<keyword evidence="3" id="KW-1185">Reference proteome</keyword>
<dbReference type="PRINTS" id="PR00888">
    <property type="entry name" value="SM22CALPONIN"/>
</dbReference>
<evidence type="ECO:0000313" key="3">
    <source>
        <dbReference type="Proteomes" id="UP000288716"/>
    </source>
</evidence>
<dbReference type="PANTHER" id="PTHR47385:SF5">
    <property type="entry name" value="TRANSGELIN"/>
    <property type="match status" value="1"/>
</dbReference>
<gene>
    <name evidence="2" type="ORF">B4U80_03041</name>
</gene>
<sequence>SNEKFDIELALQAINWLQNVTALKIEPTNPAKGFQDQFDFAEALKDGIALCQLMNVLSPGLITKINTKKTPFKERENVEMFLNVCEAYGLKNSDLFQVNDLYEKKNVHKVVNCLHAIAALAVKKGFIGPTMDDVQAPVSHKKRIHFAEQKLESKSSETRIQR</sequence>
<dbReference type="InterPro" id="IPR050606">
    <property type="entry name" value="Calponin-like"/>
</dbReference>
<dbReference type="PROSITE" id="PS50021">
    <property type="entry name" value="CH"/>
    <property type="match status" value="1"/>
</dbReference>
<dbReference type="GO" id="GO:0015629">
    <property type="term" value="C:actin cytoskeleton"/>
    <property type="evidence" value="ECO:0007669"/>
    <property type="project" value="TreeGrafter"/>
</dbReference>
<organism evidence="2 3">
    <name type="scientific">Leptotrombidium deliense</name>
    <dbReference type="NCBI Taxonomy" id="299467"/>
    <lineage>
        <taxon>Eukaryota</taxon>
        <taxon>Metazoa</taxon>
        <taxon>Ecdysozoa</taxon>
        <taxon>Arthropoda</taxon>
        <taxon>Chelicerata</taxon>
        <taxon>Arachnida</taxon>
        <taxon>Acari</taxon>
        <taxon>Acariformes</taxon>
        <taxon>Trombidiformes</taxon>
        <taxon>Prostigmata</taxon>
        <taxon>Anystina</taxon>
        <taxon>Parasitengona</taxon>
        <taxon>Trombiculoidea</taxon>
        <taxon>Trombiculidae</taxon>
        <taxon>Leptotrombidium</taxon>
    </lineage>
</organism>
<dbReference type="OrthoDB" id="21595at2759"/>
<dbReference type="InterPro" id="IPR001715">
    <property type="entry name" value="CH_dom"/>
</dbReference>
<evidence type="ECO:0000259" key="1">
    <source>
        <dbReference type="PROSITE" id="PS50021"/>
    </source>
</evidence>
<dbReference type="EMBL" id="NCKV01000677">
    <property type="protein sequence ID" value="RWS30021.1"/>
    <property type="molecule type" value="Genomic_DNA"/>
</dbReference>
<dbReference type="PANTHER" id="PTHR47385">
    <property type="entry name" value="CALPONIN"/>
    <property type="match status" value="1"/>
</dbReference>
<dbReference type="GO" id="GO:0007015">
    <property type="term" value="P:actin filament organization"/>
    <property type="evidence" value="ECO:0007669"/>
    <property type="project" value="TreeGrafter"/>
</dbReference>
<dbReference type="STRING" id="299467.A0A443SR53"/>
<dbReference type="GO" id="GO:0051015">
    <property type="term" value="F:actin filament binding"/>
    <property type="evidence" value="ECO:0007669"/>
    <property type="project" value="TreeGrafter"/>
</dbReference>
<dbReference type="InterPro" id="IPR036872">
    <property type="entry name" value="CH_dom_sf"/>
</dbReference>
<dbReference type="Proteomes" id="UP000288716">
    <property type="component" value="Unassembled WGS sequence"/>
</dbReference>
<feature type="domain" description="Calponin-homology (CH)" evidence="1">
    <location>
        <begin position="7"/>
        <end position="121"/>
    </location>
</feature>
<protein>
    <submittedName>
        <fullName evidence="2">Calponin-like protein</fullName>
    </submittedName>
</protein>
<name>A0A443SR53_9ACAR</name>
<dbReference type="VEuPathDB" id="VectorBase:LDEU002019"/>
<dbReference type="SUPFAM" id="SSF47576">
    <property type="entry name" value="Calponin-homology domain, CH-domain"/>
    <property type="match status" value="1"/>
</dbReference>
<accession>A0A443SR53</accession>
<dbReference type="AlphaFoldDB" id="A0A443SR53"/>
<reference evidence="2 3" key="1">
    <citation type="journal article" date="2018" name="Gigascience">
        <title>Genomes of trombidid mites reveal novel predicted allergens and laterally-transferred genes associated with secondary metabolism.</title>
        <authorList>
            <person name="Dong X."/>
            <person name="Chaisiri K."/>
            <person name="Xia D."/>
            <person name="Armstrong S.D."/>
            <person name="Fang Y."/>
            <person name="Donnelly M.J."/>
            <person name="Kadowaki T."/>
            <person name="McGarry J.W."/>
            <person name="Darby A.C."/>
            <person name="Makepeace B.L."/>
        </authorList>
    </citation>
    <scope>NUCLEOTIDE SEQUENCE [LARGE SCALE GENOMIC DNA]</scope>
    <source>
        <strain evidence="2">UoL-UT</strain>
    </source>
</reference>
<comment type="caution">
    <text evidence="2">The sequence shown here is derived from an EMBL/GenBank/DDBJ whole genome shotgun (WGS) entry which is preliminary data.</text>
</comment>
<proteinExistence type="predicted"/>